<reference evidence="2 3" key="1">
    <citation type="submission" date="2020-10" db="EMBL/GenBank/DDBJ databases">
        <title>The Coptis chinensis genome and diversification of protoberbering-type alkaloids.</title>
        <authorList>
            <person name="Wang B."/>
            <person name="Shu S."/>
            <person name="Song C."/>
            <person name="Liu Y."/>
        </authorList>
    </citation>
    <scope>NUCLEOTIDE SEQUENCE [LARGE SCALE GENOMIC DNA]</scope>
    <source>
        <strain evidence="2">HL-2020</strain>
        <tissue evidence="2">Leaf</tissue>
    </source>
</reference>
<dbReference type="AlphaFoldDB" id="A0A835H9S0"/>
<dbReference type="OrthoDB" id="514777at2759"/>
<evidence type="ECO:0000313" key="2">
    <source>
        <dbReference type="EMBL" id="KAF9596345.1"/>
    </source>
</evidence>
<proteinExistence type="predicted"/>
<name>A0A835H9S0_9MAGN</name>
<dbReference type="Proteomes" id="UP000631114">
    <property type="component" value="Unassembled WGS sequence"/>
</dbReference>
<evidence type="ECO:0000256" key="1">
    <source>
        <dbReference type="SAM" id="MobiDB-lite"/>
    </source>
</evidence>
<accession>A0A835H9S0</accession>
<comment type="caution">
    <text evidence="2">The sequence shown here is derived from an EMBL/GenBank/DDBJ whole genome shotgun (WGS) entry which is preliminary data.</text>
</comment>
<gene>
    <name evidence="2" type="ORF">IFM89_008871</name>
</gene>
<evidence type="ECO:0000313" key="3">
    <source>
        <dbReference type="Proteomes" id="UP000631114"/>
    </source>
</evidence>
<feature type="compositionally biased region" description="Polar residues" evidence="1">
    <location>
        <begin position="38"/>
        <end position="48"/>
    </location>
</feature>
<keyword evidence="3" id="KW-1185">Reference proteome</keyword>
<sequence length="158" mass="17684">MTDEQRSVERERYHEYYRCRKNALTGDRIQHDHGTPQKGPTNIKGPSQLHSQREYIPGVTVVGYDVDVNHLLSLLRQHIESEFSRFTAFPSDEPGEKDITFKRVLLNNCQEAFEEKTLGLRPGATASMRVNYGTGVDAIGGLSPRGFPNRPGAGGIMP</sequence>
<organism evidence="2 3">
    <name type="scientific">Coptis chinensis</name>
    <dbReference type="NCBI Taxonomy" id="261450"/>
    <lineage>
        <taxon>Eukaryota</taxon>
        <taxon>Viridiplantae</taxon>
        <taxon>Streptophyta</taxon>
        <taxon>Embryophyta</taxon>
        <taxon>Tracheophyta</taxon>
        <taxon>Spermatophyta</taxon>
        <taxon>Magnoliopsida</taxon>
        <taxon>Ranunculales</taxon>
        <taxon>Ranunculaceae</taxon>
        <taxon>Coptidoideae</taxon>
        <taxon>Coptis</taxon>
    </lineage>
</organism>
<feature type="region of interest" description="Disordered" evidence="1">
    <location>
        <begin position="24"/>
        <end position="48"/>
    </location>
</feature>
<protein>
    <submittedName>
        <fullName evidence="2">Uncharacterized protein</fullName>
    </submittedName>
</protein>
<dbReference type="EMBL" id="JADFTS010000007">
    <property type="protein sequence ID" value="KAF9596345.1"/>
    <property type="molecule type" value="Genomic_DNA"/>
</dbReference>